<evidence type="ECO:0000256" key="1">
    <source>
        <dbReference type="SAM" id="MobiDB-lite"/>
    </source>
</evidence>
<dbReference type="EMBL" id="ML120410">
    <property type="protein sequence ID" value="RPA96918.1"/>
    <property type="molecule type" value="Genomic_DNA"/>
</dbReference>
<protein>
    <submittedName>
        <fullName evidence="2">Uncharacterized protein</fullName>
    </submittedName>
</protein>
<dbReference type="AlphaFoldDB" id="A0A3N4JIU7"/>
<feature type="region of interest" description="Disordered" evidence="1">
    <location>
        <begin position="33"/>
        <end position="73"/>
    </location>
</feature>
<organism evidence="2 3">
    <name type="scientific">Choiromyces venosus 120613-1</name>
    <dbReference type="NCBI Taxonomy" id="1336337"/>
    <lineage>
        <taxon>Eukaryota</taxon>
        <taxon>Fungi</taxon>
        <taxon>Dikarya</taxon>
        <taxon>Ascomycota</taxon>
        <taxon>Pezizomycotina</taxon>
        <taxon>Pezizomycetes</taxon>
        <taxon>Pezizales</taxon>
        <taxon>Tuberaceae</taxon>
        <taxon>Choiromyces</taxon>
    </lineage>
</organism>
<gene>
    <name evidence="2" type="ORF">L873DRAFT_1810739</name>
</gene>
<reference evidence="2 3" key="1">
    <citation type="journal article" date="2018" name="Nat. Ecol. Evol.">
        <title>Pezizomycetes genomes reveal the molecular basis of ectomycorrhizal truffle lifestyle.</title>
        <authorList>
            <person name="Murat C."/>
            <person name="Payen T."/>
            <person name="Noel B."/>
            <person name="Kuo A."/>
            <person name="Morin E."/>
            <person name="Chen J."/>
            <person name="Kohler A."/>
            <person name="Krizsan K."/>
            <person name="Balestrini R."/>
            <person name="Da Silva C."/>
            <person name="Montanini B."/>
            <person name="Hainaut M."/>
            <person name="Levati E."/>
            <person name="Barry K.W."/>
            <person name="Belfiori B."/>
            <person name="Cichocki N."/>
            <person name="Clum A."/>
            <person name="Dockter R.B."/>
            <person name="Fauchery L."/>
            <person name="Guy J."/>
            <person name="Iotti M."/>
            <person name="Le Tacon F."/>
            <person name="Lindquist E.A."/>
            <person name="Lipzen A."/>
            <person name="Malagnac F."/>
            <person name="Mello A."/>
            <person name="Molinier V."/>
            <person name="Miyauchi S."/>
            <person name="Poulain J."/>
            <person name="Riccioni C."/>
            <person name="Rubini A."/>
            <person name="Sitrit Y."/>
            <person name="Splivallo R."/>
            <person name="Traeger S."/>
            <person name="Wang M."/>
            <person name="Zifcakova L."/>
            <person name="Wipf D."/>
            <person name="Zambonelli A."/>
            <person name="Paolocci F."/>
            <person name="Nowrousian M."/>
            <person name="Ottonello S."/>
            <person name="Baldrian P."/>
            <person name="Spatafora J.W."/>
            <person name="Henrissat B."/>
            <person name="Nagy L.G."/>
            <person name="Aury J.M."/>
            <person name="Wincker P."/>
            <person name="Grigoriev I.V."/>
            <person name="Bonfante P."/>
            <person name="Martin F.M."/>
        </authorList>
    </citation>
    <scope>NUCLEOTIDE SEQUENCE [LARGE SCALE GENOMIC DNA]</scope>
    <source>
        <strain evidence="2 3">120613-1</strain>
    </source>
</reference>
<evidence type="ECO:0000313" key="2">
    <source>
        <dbReference type="EMBL" id="RPA96918.1"/>
    </source>
</evidence>
<name>A0A3N4JIU7_9PEZI</name>
<feature type="non-terminal residue" evidence="2">
    <location>
        <position position="1"/>
    </location>
</feature>
<proteinExistence type="predicted"/>
<dbReference type="Proteomes" id="UP000276215">
    <property type="component" value="Unassembled WGS sequence"/>
</dbReference>
<keyword evidence="3" id="KW-1185">Reference proteome</keyword>
<feature type="compositionally biased region" description="Polar residues" evidence="1">
    <location>
        <begin position="41"/>
        <end position="67"/>
    </location>
</feature>
<sequence length="73" mass="8158">ANAPYDIVIRTSSPALAQAIKCIWRRMEDSARPQLWIQHRAGTSRSPSRGRNSWNGQKKQTATCASQPSPPRL</sequence>
<accession>A0A3N4JIU7</accession>
<evidence type="ECO:0000313" key="3">
    <source>
        <dbReference type="Proteomes" id="UP000276215"/>
    </source>
</evidence>